<gene>
    <name evidence="3" type="ORF">SteCoe_6198</name>
</gene>
<evidence type="ECO:0000313" key="3">
    <source>
        <dbReference type="EMBL" id="OMJ91305.1"/>
    </source>
</evidence>
<evidence type="ECO:0000256" key="2">
    <source>
        <dbReference type="SAM" id="MobiDB-lite"/>
    </source>
</evidence>
<name>A0A1R2CQP1_9CILI</name>
<evidence type="ECO:0000313" key="4">
    <source>
        <dbReference type="Proteomes" id="UP000187209"/>
    </source>
</evidence>
<dbReference type="PANTHER" id="PTHR23159">
    <property type="entry name" value="CENTROSOMAL PROTEIN 2"/>
    <property type="match status" value="1"/>
</dbReference>
<feature type="coiled-coil region" evidence="1">
    <location>
        <begin position="1163"/>
        <end position="1190"/>
    </location>
</feature>
<keyword evidence="4" id="KW-1185">Reference proteome</keyword>
<sequence>MAKIGSLPEWLKKESLDKGFESSHERELLLNKYMQSIDSLRKENEELRRAIQIKDQSINMMALEYEPTKRNLYTKIALLCEKLQLKSAEDYEAWIEEVEVSRIRARFNEQTIEKLEITLKQYKEKIIELENMLRCLGIDLDKGQTVNFDLNDFYKSTFEIRDRVDKSLACSEKTLGELAVLASSGIPKFTQLMGDGKNKRVFKRLTLQELAVGLQRNYEEIVRKLEVLDEHENAKQGFLDEIAENIMGGVEKLFTSNLNDYFKILTLMTAKSSESKTLEAMISKNIEAKFRLDSRRLSMKKLEDLGIMWQNLLVVQKQITISSSLDQEFININQVFSNSLEEIQASEATLGLLIKIDPDIYSESLSSLLNQRSIIIQSNNSTLTDTINVITQLSNLKKKHEQLKQKIISKSTAFFEKESLFITTIKNKLDEEEEILQSYISLAGIKEQIPKPINNSLDEYLKTDHENLKIYRDCILTILTPGMIGKYFLGLKDKTNRIAKLMFKMKTLIKPGDQSAQTQCEKIQDCVDRYGQKIEEAKIQESIEIIERAFEITADFIQNCLDDIPQVVPALEDMNQVNALMKDSNFTVEVLAKAFGKEEKYKQMIDSNDVPKLEIIPDKDFQARWNMMMGYLERATTVGMKLETVKRMIIEDDKDISSIKSGFIKAQKNLYRKERALAKLVQAIPTEENMQNAAAELGKISKKRTQQLRKVRQVPEAADNFIDSHGPMAEINSEMIELLDKILEPLAKAHIPEYEEDEELPQLVWNPLLLVDEAEAAAYKKTMEDNFNSLLAAEKKKVREIEDLIENVRRDNEKEKENMIKEAQREKSDNGRKYDEMAKDMEKEKDMMRKQIGDMNNDFDAEKARLNKLINELNRNISELKAQLEKKNEEFRELDQEQKNIIRDLKSANEAEKVRSEKLVNDHFGELQALKAQSANKDDDIKQIDQGHKKLINDMKSAFDAEKARLEKLVHDLSGDLDTLKAHSANKDSNHQQLESEKANLEKHIQDLLKEHEGLKAQFAKKDTDHQQYDQEHKKQMSNLANAHEGEKAHLSKQIEDLHQELAALKALNLKKDSELQQLHEEKAKQHDLLSHHASAKQENLIQQENLEKQINEMKKKSEEIQNQAEEQIKFFEDSFNAIGQKIGEILIKTDYVGDTLMEILPENSLKTKMDRYQDQFEEVIQDIKNSKTTPDKALELLDLLDRYETANGIQSSRLSGVSDQFAHEDMERVNKSKGGLSMKAKKNLRSGRPSGKSPINALKQLVEEIKQHVAEAKAQIGTTDPVPEEPFEATDEIMYYEEISRCTGVLSKDSKEFMTVFRTLEIEREEILIQQIRILTIIAVPEMKIQLESLKDSVDKHRISQTDSFAVALSHSTVRLQLEKQLGKIREDIGYSEDLGKYVDLMDKACEESARGSIETFKLLAPSSEELKIQRENLHALIPKGKPQEIFESLENFLKKTEDVEGAKREKILKITGSKTEGAFLVRLQNAIKGNAENLEKLWGLIFKVLGKDSDKNFIKSTIFTIPSFDTENDQSISAALQETQKVFEEYVDKISKKAIEITARQDIFELAKDIEDSIDDTIRKALKDLTSCDEEALKKQAVNIKEEFDEIADSSTITIYDQFSHANSELIILNKLEGLRKKLLDALKKSLKAKDSELSALTSELDNLKSGMNADKKLIQDKLTAVETNLKEASANCEKYSKEISEDKVLIANLNNDKNDLNNTIENLERDIESLKDSLESKDSTIKSTRNNLKTKNEEVSQLLDKIRELESASNKPTVDDDVVKAMRADIIKLNEEKNALRKVLEDKEDDYLIVKRDKELLASDMKKNEESISKLRDELGQVKGKIMSAETMSRELEEKNKLGVDRNDKEISKIIDELDLKKHEVDLLKKQLEPSLNYRKLYSESSVEKDLVKKEKEANEVIMRALSDKIKELQKANDDLQYENRTIEKYKNEWLSTRETCEVLQKKIEIFNETLAKDPHAQAAIDKFTQELGEIVKEKINIDEQAKALEEKISETINMVHIVRKRNAFFRILMIGRVKNYYRFMTWKNVTAIPVNIVLEDPDLVSLYTSETLVVLPPLDDKEVEEILTSIHQKGLSQSPFKQHYRKHPMKATPMPKLNVIKELEEFLIEKANLDYKTLGSSLGYIGVPESFVSRAREIYGSPNEASQFISEFLPGLYLLSKEGCPYAILGCKLLQYKDKIPATDDQAQVILQVFRELYKIWEQSDLHTENTETAGEYYLNEVFDSLHAVLENSPELYKCILSNLDISEDQQHIKMLAIIYEFLKTDKNRNDKLSEDEKITKWVEKEQMQKVEKELSPQFYRGYTKEKFIRECKNIQIPGTSVLFSVQTGLILIKSQQIAKILPYLSSNDIISIEDFTDMVRKLAPEILAEDIEKAYIVALQQGGDNRGVTVQAAYLALSKLHAPGFFIEIPCAHVPSRGEEEKKELSKEAQEALRKQLSFSSTTETVKSKKVIKKKLSKK</sequence>
<evidence type="ECO:0000256" key="1">
    <source>
        <dbReference type="SAM" id="Coils"/>
    </source>
</evidence>
<reference evidence="3 4" key="1">
    <citation type="submission" date="2016-11" db="EMBL/GenBank/DDBJ databases">
        <title>The macronuclear genome of Stentor coeruleus: a giant cell with tiny introns.</title>
        <authorList>
            <person name="Slabodnick M."/>
            <person name="Ruby J.G."/>
            <person name="Reiff S.B."/>
            <person name="Swart E.C."/>
            <person name="Gosai S."/>
            <person name="Prabakaran S."/>
            <person name="Witkowska E."/>
            <person name="Larue G.E."/>
            <person name="Fisher S."/>
            <person name="Freeman R.M."/>
            <person name="Gunawardena J."/>
            <person name="Chu W."/>
            <person name="Stover N.A."/>
            <person name="Gregory B.D."/>
            <person name="Nowacki M."/>
            <person name="Derisi J."/>
            <person name="Roy S.W."/>
            <person name="Marshall W.F."/>
            <person name="Sood P."/>
        </authorList>
    </citation>
    <scope>NUCLEOTIDE SEQUENCE [LARGE SCALE GENOMIC DNA]</scope>
    <source>
        <strain evidence="3">WM001</strain>
    </source>
</reference>
<feature type="region of interest" description="Disordered" evidence="2">
    <location>
        <begin position="1231"/>
        <end position="1254"/>
    </location>
</feature>
<protein>
    <submittedName>
        <fullName evidence="3">Uncharacterized protein</fullName>
    </submittedName>
</protein>
<feature type="coiled-coil region" evidence="1">
    <location>
        <begin position="105"/>
        <end position="139"/>
    </location>
</feature>
<feature type="coiled-coil region" evidence="1">
    <location>
        <begin position="791"/>
        <end position="911"/>
    </location>
</feature>
<organism evidence="3 4">
    <name type="scientific">Stentor coeruleus</name>
    <dbReference type="NCBI Taxonomy" id="5963"/>
    <lineage>
        <taxon>Eukaryota</taxon>
        <taxon>Sar</taxon>
        <taxon>Alveolata</taxon>
        <taxon>Ciliophora</taxon>
        <taxon>Postciliodesmatophora</taxon>
        <taxon>Heterotrichea</taxon>
        <taxon>Heterotrichida</taxon>
        <taxon>Stentoridae</taxon>
        <taxon>Stentor</taxon>
    </lineage>
</organism>
<dbReference type="Proteomes" id="UP000187209">
    <property type="component" value="Unassembled WGS sequence"/>
</dbReference>
<proteinExistence type="predicted"/>
<feature type="coiled-coil region" evidence="1">
    <location>
        <begin position="1642"/>
        <end position="1844"/>
    </location>
</feature>
<dbReference type="Gene3D" id="1.10.287.510">
    <property type="entry name" value="Helix hairpin bin"/>
    <property type="match status" value="1"/>
</dbReference>
<feature type="coiled-coil region" evidence="1">
    <location>
        <begin position="984"/>
        <end position="1135"/>
    </location>
</feature>
<dbReference type="PANTHER" id="PTHR23159:SF31">
    <property type="entry name" value="CENTROSOME-ASSOCIATED PROTEIN CEP250 ISOFORM X1"/>
    <property type="match status" value="1"/>
</dbReference>
<keyword evidence="1" id="KW-0175">Coiled coil</keyword>
<feature type="coiled-coil region" evidence="1">
    <location>
        <begin position="30"/>
        <end position="57"/>
    </location>
</feature>
<accession>A0A1R2CQP1</accession>
<dbReference type="EMBL" id="MPUH01000084">
    <property type="protein sequence ID" value="OMJ91305.1"/>
    <property type="molecule type" value="Genomic_DNA"/>
</dbReference>
<feature type="coiled-coil region" evidence="1">
    <location>
        <begin position="1915"/>
        <end position="1952"/>
    </location>
</feature>
<comment type="caution">
    <text evidence="3">The sequence shown here is derived from an EMBL/GenBank/DDBJ whole genome shotgun (WGS) entry which is preliminary data.</text>
</comment>